<reference evidence="3" key="1">
    <citation type="submission" date="2015-08" db="UniProtKB">
        <authorList>
            <consortium name="WormBaseParasite"/>
        </authorList>
    </citation>
    <scope>IDENTIFICATION</scope>
</reference>
<sequence>MFTISNKISSQNNGILSKKSQVPSKEIYYFFYFSIIFGNTSFLFNTKQFKKYKIILSLISFFITLIILSILCWLLYRNIYFLYHVKSINQNIDILFITSINVITIYTILGKRNFFINDINICLSILSLDEKEEVDRRKSFDRKFFIFGTIIIFAIFLIFLFQIVSTIRANESLLFKIISQLPIIYQYLLLIYYHLIFLYLTIILNKYSSEYLNEIQTFSSECDLSLLSFKHECFEKAVNNLNNNFSINMTLILFLNFFTAIIFIYVPMVEIIQRTIFIELILILILSISYIYITLLFNEKLKEIKNQAFRISDIQQLQFLQNKAIKLFTFMMKLKNETILMKLGNFINITPQNLFQILILSILLSITFVNQVIQNENLSKTFTTQTTKSSSIFQSPTFNLNNNLKTNIFDFASNFKDSLVIDITTTPQPMIPSIFNPLNIK</sequence>
<dbReference type="WBParaSite" id="SSTP_0000570500.1">
    <property type="protein sequence ID" value="SSTP_0000570500.1"/>
    <property type="gene ID" value="SSTP_0000570500"/>
</dbReference>
<evidence type="ECO:0000256" key="1">
    <source>
        <dbReference type="SAM" id="Phobius"/>
    </source>
</evidence>
<feature type="transmembrane region" description="Helical" evidence="1">
    <location>
        <begin position="27"/>
        <end position="44"/>
    </location>
</feature>
<proteinExistence type="predicted"/>
<keyword evidence="1" id="KW-0812">Transmembrane</keyword>
<feature type="transmembrane region" description="Helical" evidence="1">
    <location>
        <begin position="271"/>
        <end position="297"/>
    </location>
</feature>
<name>A0A0K0E874_STRER</name>
<accession>A0A0K0E874</accession>
<dbReference type="WBParaSite" id="TCONS_00004799.p1">
    <property type="protein sequence ID" value="TCONS_00004799.p1"/>
    <property type="gene ID" value="XLOC_002814"/>
</dbReference>
<evidence type="ECO:0000313" key="4">
    <source>
        <dbReference type="WBParaSite" id="TCONS_00004799.p1"/>
    </source>
</evidence>
<keyword evidence="1" id="KW-1133">Transmembrane helix</keyword>
<protein>
    <submittedName>
        <fullName evidence="4">Gustatory receptor</fullName>
    </submittedName>
    <submittedName>
        <fullName evidence="3">Transmembrane protein</fullName>
    </submittedName>
</protein>
<feature type="transmembrane region" description="Helical" evidence="1">
    <location>
        <begin position="144"/>
        <end position="164"/>
    </location>
</feature>
<dbReference type="AlphaFoldDB" id="A0A0K0E874"/>
<feature type="transmembrane region" description="Helical" evidence="1">
    <location>
        <begin position="88"/>
        <end position="109"/>
    </location>
</feature>
<feature type="transmembrane region" description="Helical" evidence="1">
    <location>
        <begin position="245"/>
        <end position="265"/>
    </location>
</feature>
<evidence type="ECO:0000313" key="3">
    <source>
        <dbReference type="WBParaSite" id="SSTP_0000570500.1"/>
    </source>
</evidence>
<evidence type="ECO:0000313" key="2">
    <source>
        <dbReference type="Proteomes" id="UP000035681"/>
    </source>
</evidence>
<feature type="transmembrane region" description="Helical" evidence="1">
    <location>
        <begin position="184"/>
        <end position="204"/>
    </location>
</feature>
<organism evidence="3">
    <name type="scientific">Strongyloides stercoralis</name>
    <name type="common">Threadworm</name>
    <dbReference type="NCBI Taxonomy" id="6248"/>
    <lineage>
        <taxon>Eukaryota</taxon>
        <taxon>Metazoa</taxon>
        <taxon>Ecdysozoa</taxon>
        <taxon>Nematoda</taxon>
        <taxon>Chromadorea</taxon>
        <taxon>Rhabditida</taxon>
        <taxon>Tylenchina</taxon>
        <taxon>Panagrolaimomorpha</taxon>
        <taxon>Strongyloidoidea</taxon>
        <taxon>Strongyloididae</taxon>
        <taxon>Strongyloides</taxon>
    </lineage>
</organism>
<dbReference type="Proteomes" id="UP000035681">
    <property type="component" value="Unplaced"/>
</dbReference>
<feature type="transmembrane region" description="Helical" evidence="1">
    <location>
        <begin position="56"/>
        <end position="76"/>
    </location>
</feature>
<keyword evidence="2" id="KW-1185">Reference proteome</keyword>
<keyword evidence="1" id="KW-0472">Membrane</keyword>